<feature type="compositionally biased region" description="Basic and acidic residues" evidence="10">
    <location>
        <begin position="442"/>
        <end position="457"/>
    </location>
</feature>
<comment type="subcellular location">
    <subcellularLocation>
        <location evidence="1">Endoplasmic reticulum membrane</location>
        <topology evidence="1">Single-pass membrane protein</topology>
    </subcellularLocation>
</comment>
<dbReference type="Gene3D" id="2.60.120.200">
    <property type="match status" value="1"/>
</dbReference>
<evidence type="ECO:0000256" key="4">
    <source>
        <dbReference type="ARBA" id="ARBA00022824"/>
    </source>
</evidence>
<feature type="region of interest" description="Disordered" evidence="10">
    <location>
        <begin position="545"/>
        <end position="566"/>
    </location>
</feature>
<proteinExistence type="inferred from homology"/>
<evidence type="ECO:0000256" key="8">
    <source>
        <dbReference type="ARBA" id="ARBA00040224"/>
    </source>
</evidence>
<evidence type="ECO:0000256" key="2">
    <source>
        <dbReference type="ARBA" id="ARBA00010983"/>
    </source>
</evidence>
<dbReference type="SUPFAM" id="SSF63887">
    <property type="entry name" value="P-domain of calnexin/calreticulin"/>
    <property type="match status" value="1"/>
</dbReference>
<keyword evidence="4 9" id="KW-0256">Endoplasmic reticulum</keyword>
<dbReference type="STRING" id="1314781.A0A165EYK5"/>
<dbReference type="InterPro" id="IPR009033">
    <property type="entry name" value="Calreticulin/calnexin_P_dom_sf"/>
</dbReference>
<feature type="region of interest" description="Disordered" evidence="10">
    <location>
        <begin position="246"/>
        <end position="266"/>
    </location>
</feature>
<dbReference type="InParanoid" id="A0A165EYK5"/>
<organism evidence="11 12">
    <name type="scientific">Exidia glandulosa HHB12029</name>
    <dbReference type="NCBI Taxonomy" id="1314781"/>
    <lineage>
        <taxon>Eukaryota</taxon>
        <taxon>Fungi</taxon>
        <taxon>Dikarya</taxon>
        <taxon>Basidiomycota</taxon>
        <taxon>Agaricomycotina</taxon>
        <taxon>Agaricomycetes</taxon>
        <taxon>Auriculariales</taxon>
        <taxon>Exidiaceae</taxon>
        <taxon>Exidia</taxon>
    </lineage>
</organism>
<dbReference type="GO" id="GO:0006457">
    <property type="term" value="P:protein folding"/>
    <property type="evidence" value="ECO:0007669"/>
    <property type="project" value="InterPro"/>
</dbReference>
<sequence>MRRAFTAAVCALLASNAVAHDEPAAESTATTPASEAVKLTHKFTPTTIKAPFLEQFTDDWTSRWTPSEATKKTAAGGETWSYVGKWSVEESSVYPAIEGDLGLVAKSKATHHAISAPFTKAIGLGEEPLVVQYEVKYQQGGNCGGGYIKLLEDGFQNAGREFDDKTPWTIMFGPDLTCPGTKVHFIFRHKNPKTGEYEEKHLKLPPTPSIEKTTNLYTLIVKPDNTFQVLINGDSVKTGSLLEDFNPPVNPPKEIDDPNDSKPSDWVDEAKIADPEATKPVDWDEDAPYEIPDEEATKPEGWLDDEALTIPDPEAVKPEEWDDEEDGDWVPPSVPNPKCEEAPGCGEWKRPQKVNPNYKGKWYAPMIDNPAYKGIWKPQKIANPEYFEDLTPVKSLNKIGGVGIELWTMTEDILFDNIYIGHSEEDAKALAAESFDIKRPVEADAAKASDPVPPKDDSFDDEDKSFLKDPAGFVRSKISSFVDLLKLDPILAFKSHPETGGALVLGALTLISMLAALGGVVGGGAAQKPVAAVKKAAETVKEKVAEKAPVAAAGEDEKKSSAKKRK</sequence>
<feature type="signal peptide" evidence="9">
    <location>
        <begin position="1"/>
        <end position="19"/>
    </location>
</feature>
<dbReference type="OrthoDB" id="1938156at2759"/>
<feature type="compositionally biased region" description="Basic and acidic residues" evidence="10">
    <location>
        <begin position="253"/>
        <end position="266"/>
    </location>
</feature>
<evidence type="ECO:0000256" key="6">
    <source>
        <dbReference type="ARBA" id="ARBA00023136"/>
    </source>
</evidence>
<dbReference type="FunFam" id="2.60.120.200:FF:000011">
    <property type="entry name" value="Probable calnexin"/>
    <property type="match status" value="1"/>
</dbReference>
<evidence type="ECO:0000313" key="11">
    <source>
        <dbReference type="EMBL" id="KZV87983.1"/>
    </source>
</evidence>
<keyword evidence="5 9" id="KW-1133">Transmembrane helix</keyword>
<dbReference type="Proteomes" id="UP000077266">
    <property type="component" value="Unassembled WGS sequence"/>
</dbReference>
<evidence type="ECO:0000313" key="12">
    <source>
        <dbReference type="Proteomes" id="UP000077266"/>
    </source>
</evidence>
<dbReference type="PANTHER" id="PTHR11073">
    <property type="entry name" value="CALRETICULIN AND CALNEXIN"/>
    <property type="match status" value="1"/>
</dbReference>
<dbReference type="FunFam" id="2.10.250.10:FF:000001">
    <property type="entry name" value="Calnexin homolog"/>
    <property type="match status" value="1"/>
</dbReference>
<dbReference type="PRINTS" id="PR00626">
    <property type="entry name" value="CALRETICULIN"/>
</dbReference>
<evidence type="ECO:0000256" key="9">
    <source>
        <dbReference type="RuleBase" id="RU362126"/>
    </source>
</evidence>
<keyword evidence="9" id="KW-0732">Signal</keyword>
<feature type="region of interest" description="Disordered" evidence="10">
    <location>
        <begin position="442"/>
        <end position="462"/>
    </location>
</feature>
<dbReference type="InterPro" id="IPR018124">
    <property type="entry name" value="Calret/calnex_CS"/>
</dbReference>
<accession>A0A165EYK5</accession>
<evidence type="ECO:0000256" key="10">
    <source>
        <dbReference type="SAM" id="MobiDB-lite"/>
    </source>
</evidence>
<comment type="similarity">
    <text evidence="2 9">Belongs to the calreticulin family.</text>
</comment>
<feature type="transmembrane region" description="Helical" evidence="9">
    <location>
        <begin position="502"/>
        <end position="526"/>
    </location>
</feature>
<dbReference type="PANTHER" id="PTHR11073:SF1">
    <property type="entry name" value="CALNEXIN 14D-RELATED"/>
    <property type="match status" value="1"/>
</dbReference>
<evidence type="ECO:0000256" key="5">
    <source>
        <dbReference type="ARBA" id="ARBA00022989"/>
    </source>
</evidence>
<protein>
    <recommendedName>
        <fullName evidence="8">Calnexin</fullName>
    </recommendedName>
</protein>
<dbReference type="Pfam" id="PF00262">
    <property type="entry name" value="Calreticulin"/>
    <property type="match status" value="1"/>
</dbReference>
<gene>
    <name evidence="11" type="ORF">EXIGLDRAFT_741273</name>
</gene>
<dbReference type="AlphaFoldDB" id="A0A165EYK5"/>
<keyword evidence="7 9" id="KW-0143">Chaperone</keyword>
<reference evidence="11 12" key="1">
    <citation type="journal article" date="2016" name="Mol. Biol. Evol.">
        <title>Comparative Genomics of Early-Diverging Mushroom-Forming Fungi Provides Insights into the Origins of Lignocellulose Decay Capabilities.</title>
        <authorList>
            <person name="Nagy L.G."/>
            <person name="Riley R."/>
            <person name="Tritt A."/>
            <person name="Adam C."/>
            <person name="Daum C."/>
            <person name="Floudas D."/>
            <person name="Sun H."/>
            <person name="Yadav J.S."/>
            <person name="Pangilinan J."/>
            <person name="Larsson K.H."/>
            <person name="Matsuura K."/>
            <person name="Barry K."/>
            <person name="Labutti K."/>
            <person name="Kuo R."/>
            <person name="Ohm R.A."/>
            <person name="Bhattacharya S.S."/>
            <person name="Shirouzu T."/>
            <person name="Yoshinaga Y."/>
            <person name="Martin F.M."/>
            <person name="Grigoriev I.V."/>
            <person name="Hibbett D.S."/>
        </authorList>
    </citation>
    <scope>NUCLEOTIDE SEQUENCE [LARGE SCALE GENOMIC DNA]</scope>
    <source>
        <strain evidence="11 12">HHB12029</strain>
    </source>
</reference>
<dbReference type="InterPro" id="IPR013320">
    <property type="entry name" value="ConA-like_dom_sf"/>
</dbReference>
<feature type="region of interest" description="Disordered" evidence="10">
    <location>
        <begin position="318"/>
        <end position="341"/>
    </location>
</feature>
<dbReference type="Gene3D" id="2.10.250.10">
    <property type="entry name" value="Calreticulin/calnexin, P domain"/>
    <property type="match status" value="1"/>
</dbReference>
<dbReference type="SUPFAM" id="SSF49899">
    <property type="entry name" value="Concanavalin A-like lectins/glucanases"/>
    <property type="match status" value="1"/>
</dbReference>
<dbReference type="GO" id="GO:0036503">
    <property type="term" value="P:ERAD pathway"/>
    <property type="evidence" value="ECO:0007669"/>
    <property type="project" value="TreeGrafter"/>
</dbReference>
<dbReference type="GO" id="GO:0051082">
    <property type="term" value="F:unfolded protein binding"/>
    <property type="evidence" value="ECO:0007669"/>
    <property type="project" value="InterPro"/>
</dbReference>
<keyword evidence="3 9" id="KW-0812">Transmembrane</keyword>
<dbReference type="GO" id="GO:0005789">
    <property type="term" value="C:endoplasmic reticulum membrane"/>
    <property type="evidence" value="ECO:0007669"/>
    <property type="project" value="UniProtKB-SubCell"/>
</dbReference>
<dbReference type="EMBL" id="KV426110">
    <property type="protein sequence ID" value="KZV87983.1"/>
    <property type="molecule type" value="Genomic_DNA"/>
</dbReference>
<dbReference type="GO" id="GO:0005509">
    <property type="term" value="F:calcium ion binding"/>
    <property type="evidence" value="ECO:0007669"/>
    <property type="project" value="InterPro"/>
</dbReference>
<dbReference type="InterPro" id="IPR001580">
    <property type="entry name" value="Calret/calnex"/>
</dbReference>
<dbReference type="PROSITE" id="PS00803">
    <property type="entry name" value="CALRETICULIN_1"/>
    <property type="match status" value="1"/>
</dbReference>
<name>A0A165EYK5_EXIGL</name>
<feature type="chain" id="PRO_5007748363" description="Calnexin" evidence="9">
    <location>
        <begin position="20"/>
        <end position="566"/>
    </location>
</feature>
<evidence type="ECO:0000256" key="1">
    <source>
        <dbReference type="ARBA" id="ARBA00004389"/>
    </source>
</evidence>
<dbReference type="FunCoup" id="A0A165EYK5">
    <property type="interactions" value="243"/>
</dbReference>
<keyword evidence="12" id="KW-1185">Reference proteome</keyword>
<evidence type="ECO:0000256" key="7">
    <source>
        <dbReference type="ARBA" id="ARBA00023186"/>
    </source>
</evidence>
<evidence type="ECO:0000256" key="3">
    <source>
        <dbReference type="ARBA" id="ARBA00022692"/>
    </source>
</evidence>
<keyword evidence="6 9" id="KW-0472">Membrane</keyword>